<comment type="caution">
    <text evidence="1">The sequence shown here is derived from an EMBL/GenBank/DDBJ whole genome shotgun (WGS) entry which is preliminary data.</text>
</comment>
<dbReference type="EMBL" id="CAJNIZ010002203">
    <property type="protein sequence ID" value="CAE7207445.1"/>
    <property type="molecule type" value="Genomic_DNA"/>
</dbReference>
<name>A0A812JJ46_SYMPI</name>
<dbReference type="AlphaFoldDB" id="A0A812JJ46"/>
<proteinExistence type="predicted"/>
<dbReference type="OrthoDB" id="408057at2759"/>
<protein>
    <submittedName>
        <fullName evidence="1">Uncharacterized protein</fullName>
    </submittedName>
</protein>
<sequence>MAERPAEIQAANVKLLEELCQPGDFLEGKIRGALVRETFKATATCPSCRKIQEERDYVLKSDLWNVVCSGKCEFHEPEACYGLGVVVHALCNLQNLMSEEWYNQAAEHIFKCLSASEKIPDTQEDKLARLAEVIAVVGLAVGVRAFYRSLPEGPLEEPPLPTAAEGKPRFTSAAEVFNRLGPREGHGWGAGLNLEDVKPGLMVKGAKFIGGEFSKRKFTGLSPMNKWAPALSAGSLFLRWATVVYSPIQNGYESHSFMFKKAPGRALNRVGLEDVAAGYTTAVGAASDAMATWPLPKR</sequence>
<gene>
    <name evidence="1" type="ORF">SPIL2461_LOCUS2060</name>
</gene>
<evidence type="ECO:0000313" key="2">
    <source>
        <dbReference type="Proteomes" id="UP000649617"/>
    </source>
</evidence>
<dbReference type="Proteomes" id="UP000649617">
    <property type="component" value="Unassembled WGS sequence"/>
</dbReference>
<organism evidence="1 2">
    <name type="scientific">Symbiodinium pilosum</name>
    <name type="common">Dinoflagellate</name>
    <dbReference type="NCBI Taxonomy" id="2952"/>
    <lineage>
        <taxon>Eukaryota</taxon>
        <taxon>Sar</taxon>
        <taxon>Alveolata</taxon>
        <taxon>Dinophyceae</taxon>
        <taxon>Suessiales</taxon>
        <taxon>Symbiodiniaceae</taxon>
        <taxon>Symbiodinium</taxon>
    </lineage>
</organism>
<accession>A0A812JJ46</accession>
<reference evidence="1" key="1">
    <citation type="submission" date="2021-02" db="EMBL/GenBank/DDBJ databases">
        <authorList>
            <person name="Dougan E. K."/>
            <person name="Rhodes N."/>
            <person name="Thang M."/>
            <person name="Chan C."/>
        </authorList>
    </citation>
    <scope>NUCLEOTIDE SEQUENCE</scope>
</reference>
<keyword evidence="2" id="KW-1185">Reference proteome</keyword>
<evidence type="ECO:0000313" key="1">
    <source>
        <dbReference type="EMBL" id="CAE7207445.1"/>
    </source>
</evidence>